<organism evidence="1 2">
    <name type="scientific">Streptomyces polygonati</name>
    <dbReference type="NCBI Taxonomy" id="1617087"/>
    <lineage>
        <taxon>Bacteria</taxon>
        <taxon>Bacillati</taxon>
        <taxon>Actinomycetota</taxon>
        <taxon>Actinomycetes</taxon>
        <taxon>Kitasatosporales</taxon>
        <taxon>Streptomycetaceae</taxon>
        <taxon>Streptomyces</taxon>
    </lineage>
</organism>
<dbReference type="EMBL" id="JBHSBB010000015">
    <property type="protein sequence ID" value="MFC4034619.1"/>
    <property type="molecule type" value="Genomic_DNA"/>
</dbReference>
<keyword evidence="2" id="KW-1185">Reference proteome</keyword>
<evidence type="ECO:0000313" key="2">
    <source>
        <dbReference type="Proteomes" id="UP001595765"/>
    </source>
</evidence>
<accession>A0ABV8HWM6</accession>
<evidence type="ECO:0000313" key="1">
    <source>
        <dbReference type="EMBL" id="MFC4034619.1"/>
    </source>
</evidence>
<evidence type="ECO:0008006" key="3">
    <source>
        <dbReference type="Google" id="ProtNLM"/>
    </source>
</evidence>
<comment type="caution">
    <text evidence="1">The sequence shown here is derived from an EMBL/GenBank/DDBJ whole genome shotgun (WGS) entry which is preliminary data.</text>
</comment>
<dbReference type="Proteomes" id="UP001595765">
    <property type="component" value="Unassembled WGS sequence"/>
</dbReference>
<proteinExistence type="predicted"/>
<reference evidence="2" key="1">
    <citation type="journal article" date="2019" name="Int. J. Syst. Evol. Microbiol.">
        <title>The Global Catalogue of Microorganisms (GCM) 10K type strain sequencing project: providing services to taxonomists for standard genome sequencing and annotation.</title>
        <authorList>
            <consortium name="The Broad Institute Genomics Platform"/>
            <consortium name="The Broad Institute Genome Sequencing Center for Infectious Disease"/>
            <person name="Wu L."/>
            <person name="Ma J."/>
        </authorList>
    </citation>
    <scope>NUCLEOTIDE SEQUENCE [LARGE SCALE GENOMIC DNA]</scope>
    <source>
        <strain evidence="2">CGMCC 4.7237</strain>
    </source>
</reference>
<dbReference type="RefSeq" id="WP_386433149.1">
    <property type="nucleotide sequence ID" value="NZ_JBHSBB010000015.1"/>
</dbReference>
<gene>
    <name evidence="1" type="ORF">ACFO3J_24555</name>
</gene>
<sequence>MDNELRALAGMDGETLLIGGASEMPGIHRVPSNAGLRRALGGTLTSLNVRMAASWLEHCHNGRLTAPGTRNSWQRWASGVTVAERYSRQALTDEDVIAFIKRKSSAHPGISRTRLLRTLRDGGQACEQSRFASLYASCTAGEQ</sequence>
<name>A0ABV8HWM6_9ACTN</name>
<protein>
    <recommendedName>
        <fullName evidence="3">Core-binding (CB) domain-containing protein</fullName>
    </recommendedName>
</protein>